<reference evidence="1" key="1">
    <citation type="submission" date="2014-05" db="EMBL/GenBank/DDBJ databases">
        <authorList>
            <person name="Chronopoulou M."/>
        </authorList>
    </citation>
    <scope>NUCLEOTIDE SEQUENCE</scope>
    <source>
        <tissue evidence="1">Whole organism</tissue>
    </source>
</reference>
<accession>A0A0K2TN56</accession>
<organism evidence="1">
    <name type="scientific">Lepeophtheirus salmonis</name>
    <name type="common">Salmon louse</name>
    <name type="synonym">Caligus salmonis</name>
    <dbReference type="NCBI Taxonomy" id="72036"/>
    <lineage>
        <taxon>Eukaryota</taxon>
        <taxon>Metazoa</taxon>
        <taxon>Ecdysozoa</taxon>
        <taxon>Arthropoda</taxon>
        <taxon>Crustacea</taxon>
        <taxon>Multicrustacea</taxon>
        <taxon>Hexanauplia</taxon>
        <taxon>Copepoda</taxon>
        <taxon>Siphonostomatoida</taxon>
        <taxon>Caligidae</taxon>
        <taxon>Lepeophtheirus</taxon>
    </lineage>
</organism>
<proteinExistence type="predicted"/>
<dbReference type="AlphaFoldDB" id="A0A0K2TN56"/>
<evidence type="ECO:0000313" key="1">
    <source>
        <dbReference type="EMBL" id="CDW26866.1"/>
    </source>
</evidence>
<dbReference type="EMBL" id="HACA01009505">
    <property type="protein sequence ID" value="CDW26866.1"/>
    <property type="molecule type" value="Transcribed_RNA"/>
</dbReference>
<protein>
    <submittedName>
        <fullName evidence="1">Uncharacterized protein</fullName>
    </submittedName>
</protein>
<sequence>MGKYFEKTVCVKKNHIDAKETPIKAPIIT</sequence>
<name>A0A0K2TN56_LEPSM</name>